<evidence type="ECO:0000256" key="5">
    <source>
        <dbReference type="ARBA" id="ARBA00022989"/>
    </source>
</evidence>
<dbReference type="InterPro" id="IPR050171">
    <property type="entry name" value="MFS_Transporters"/>
</dbReference>
<dbReference type="GO" id="GO:0022857">
    <property type="term" value="F:transmembrane transporter activity"/>
    <property type="evidence" value="ECO:0007669"/>
    <property type="project" value="InterPro"/>
</dbReference>
<evidence type="ECO:0000256" key="6">
    <source>
        <dbReference type="ARBA" id="ARBA00023136"/>
    </source>
</evidence>
<sequence>MLNRLRSYIPSNDLWSKTISFSIILLFIFTADAILSYWVPVYLENVYKNTLKVGYIISVSSVIGLLSDLIFPQILKGITVKKLVLFSAVTSLFFSSSLFATTWTPVILVFLFAMGVWGVYFELIKFAEQQFVSDTVPLRFHSSGWGVIVVFRSISYFIGPIIAGSLMENIRYPVIIALFLEILAIILIHYFRSAHERPLKFEIKKVNLMSEFEHWGVLVKHVWPIVLLSTLMGFIDAAFWTLGPIVSEKSSMGGHLLGGALVSVYMLPSIFMGLIVSKLKIFKGKKRLAISLFLLAGIFLSLLTSVSNYQLQLLLVFIMSVLLSSAYPLSDAVYSDIVSRMGRERQHLIGLSSSTFSLAYIFAPTLAGFGANYFSEIKTLGIIGYFCVFFGFFLLFFTPNKLKVPQKTIQKWK</sequence>
<dbReference type="Proteomes" id="UP000034603">
    <property type="component" value="Unassembled WGS sequence"/>
</dbReference>
<evidence type="ECO:0000256" key="3">
    <source>
        <dbReference type="ARBA" id="ARBA00022475"/>
    </source>
</evidence>
<name>A0A0G0KSS8_9BACT</name>
<protein>
    <recommendedName>
        <fullName evidence="10">Major facilitator superfamily (MFS) profile domain-containing protein</fullName>
    </recommendedName>
</protein>
<feature type="transmembrane region" description="Helical" evidence="7">
    <location>
        <begin position="106"/>
        <end position="124"/>
    </location>
</feature>
<keyword evidence="2" id="KW-0813">Transport</keyword>
<feature type="transmembrane region" description="Helical" evidence="7">
    <location>
        <begin position="172"/>
        <end position="191"/>
    </location>
</feature>
<proteinExistence type="predicted"/>
<evidence type="ECO:0000256" key="1">
    <source>
        <dbReference type="ARBA" id="ARBA00004651"/>
    </source>
</evidence>
<feature type="transmembrane region" description="Helical" evidence="7">
    <location>
        <begin position="53"/>
        <end position="71"/>
    </location>
</feature>
<dbReference type="SUPFAM" id="SSF103473">
    <property type="entry name" value="MFS general substrate transporter"/>
    <property type="match status" value="2"/>
</dbReference>
<keyword evidence="4 7" id="KW-0812">Transmembrane</keyword>
<dbReference type="Gene3D" id="1.20.1250.20">
    <property type="entry name" value="MFS general substrate transporter like domains"/>
    <property type="match status" value="2"/>
</dbReference>
<dbReference type="PATRIC" id="fig|1618546.3.peg.938"/>
<feature type="transmembrane region" description="Helical" evidence="7">
    <location>
        <begin position="212"/>
        <end position="235"/>
    </location>
</feature>
<gene>
    <name evidence="8" type="ORF">US62_C0046G0010</name>
</gene>
<keyword evidence="6 7" id="KW-0472">Membrane</keyword>
<dbReference type="EMBL" id="LBTR01000046">
    <property type="protein sequence ID" value="KKQ43611.1"/>
    <property type="molecule type" value="Genomic_DNA"/>
</dbReference>
<keyword evidence="3" id="KW-1003">Cell membrane</keyword>
<feature type="transmembrane region" description="Helical" evidence="7">
    <location>
        <begin position="255"/>
        <end position="276"/>
    </location>
</feature>
<dbReference type="Pfam" id="PF07690">
    <property type="entry name" value="MFS_1"/>
    <property type="match status" value="1"/>
</dbReference>
<feature type="transmembrane region" description="Helical" evidence="7">
    <location>
        <begin position="380"/>
        <end position="397"/>
    </location>
</feature>
<dbReference type="InterPro" id="IPR011701">
    <property type="entry name" value="MFS"/>
</dbReference>
<dbReference type="PANTHER" id="PTHR23517">
    <property type="entry name" value="RESISTANCE PROTEIN MDTM, PUTATIVE-RELATED-RELATED"/>
    <property type="match status" value="1"/>
</dbReference>
<evidence type="ECO:0000256" key="4">
    <source>
        <dbReference type="ARBA" id="ARBA00022692"/>
    </source>
</evidence>
<keyword evidence="5 7" id="KW-1133">Transmembrane helix</keyword>
<evidence type="ECO:0000256" key="7">
    <source>
        <dbReference type="SAM" id="Phobius"/>
    </source>
</evidence>
<feature type="transmembrane region" description="Helical" evidence="7">
    <location>
        <begin position="21"/>
        <end position="41"/>
    </location>
</feature>
<feature type="transmembrane region" description="Helical" evidence="7">
    <location>
        <begin position="355"/>
        <end position="374"/>
    </location>
</feature>
<reference evidence="8 9" key="1">
    <citation type="journal article" date="2015" name="Nature">
        <title>rRNA introns, odd ribosomes, and small enigmatic genomes across a large radiation of phyla.</title>
        <authorList>
            <person name="Brown C.T."/>
            <person name="Hug L.A."/>
            <person name="Thomas B.C."/>
            <person name="Sharon I."/>
            <person name="Castelle C.J."/>
            <person name="Singh A."/>
            <person name="Wilkins M.J."/>
            <person name="Williams K.H."/>
            <person name="Banfield J.F."/>
        </authorList>
    </citation>
    <scope>NUCLEOTIDE SEQUENCE [LARGE SCALE GENOMIC DNA]</scope>
</reference>
<accession>A0A0G0KSS8</accession>
<feature type="transmembrane region" description="Helical" evidence="7">
    <location>
        <begin position="313"/>
        <end position="334"/>
    </location>
</feature>
<evidence type="ECO:0008006" key="10">
    <source>
        <dbReference type="Google" id="ProtNLM"/>
    </source>
</evidence>
<evidence type="ECO:0000256" key="2">
    <source>
        <dbReference type="ARBA" id="ARBA00022448"/>
    </source>
</evidence>
<comment type="caution">
    <text evidence="8">The sequence shown here is derived from an EMBL/GenBank/DDBJ whole genome shotgun (WGS) entry which is preliminary data.</text>
</comment>
<evidence type="ECO:0000313" key="9">
    <source>
        <dbReference type="Proteomes" id="UP000034603"/>
    </source>
</evidence>
<dbReference type="GO" id="GO:0005886">
    <property type="term" value="C:plasma membrane"/>
    <property type="evidence" value="ECO:0007669"/>
    <property type="project" value="UniProtKB-SubCell"/>
</dbReference>
<organism evidence="8 9">
    <name type="scientific">Candidatus Woesebacteria bacterium GW2011_GWA1_37_8</name>
    <dbReference type="NCBI Taxonomy" id="1618546"/>
    <lineage>
        <taxon>Bacteria</taxon>
        <taxon>Candidatus Woeseibacteriota</taxon>
    </lineage>
</organism>
<dbReference type="AlphaFoldDB" id="A0A0G0KSS8"/>
<comment type="subcellular location">
    <subcellularLocation>
        <location evidence="1">Cell membrane</location>
        <topology evidence="1">Multi-pass membrane protein</topology>
    </subcellularLocation>
</comment>
<feature type="transmembrane region" description="Helical" evidence="7">
    <location>
        <begin position="145"/>
        <end position="166"/>
    </location>
</feature>
<feature type="transmembrane region" description="Helical" evidence="7">
    <location>
        <begin position="288"/>
        <end position="307"/>
    </location>
</feature>
<evidence type="ECO:0000313" key="8">
    <source>
        <dbReference type="EMBL" id="KKQ43611.1"/>
    </source>
</evidence>
<dbReference type="InterPro" id="IPR036259">
    <property type="entry name" value="MFS_trans_sf"/>
</dbReference>